<accession>A0A2H0UJU0</accession>
<reference evidence="2" key="1">
    <citation type="submission" date="2017-09" db="EMBL/GenBank/DDBJ databases">
        <title>Depth-based differentiation of microbial function through sediment-hosted aquifers and enrichment of novel symbionts in the deep terrestrial subsurface.</title>
        <authorList>
            <person name="Probst A.J."/>
            <person name="Ladd B."/>
            <person name="Jarett J.K."/>
            <person name="Geller-Mcgrath D.E."/>
            <person name="Sieber C.M.K."/>
            <person name="Emerson J.B."/>
            <person name="Anantharaman K."/>
            <person name="Thomas B.C."/>
            <person name="Malmstrom R."/>
            <person name="Stieglmeier M."/>
            <person name="Klingl A."/>
            <person name="Woyke T."/>
            <person name="Ryan C.M."/>
            <person name="Banfield J.F."/>
        </authorList>
    </citation>
    <scope>NUCLEOTIDE SEQUENCE [LARGE SCALE GENOMIC DNA]</scope>
</reference>
<sequence length="410" mass="46183">MKSAAAKILLRKQKPDAYTLEIFGPYLRLSAWSIDVAARILSLREAKLHLLPDDSYGNLLAGIRTLCEEITLVPTVPLYVITDHRHATTTLAGVTMMRTETGQEKGIANEISRPELQELISKALWKLFSAARPRAAKKMNTPDIHLELLSADLYELKLDKHRVSDPIGFQARSVELWARLTMVRKQLTTDLRRLLGNDQRIIWMEFTGYAASAITSLKKSSTDKTQQAFVSVGARTTALYKIRGNAVQYSDTMNWGANILTRSIQDNLAVTPEIARELIRRYEERQLSPAVRRKISDILGQELAVLLKGIDAYCRRSKSDSVYISSWDLLPTLIAKPSFQKKIAVKVPITSVEKKFIGENYGYQVKLNGHSKSQFEFDCVALTLASEYSAQQKSELHDLVKKSTRLLSSN</sequence>
<organism evidence="1 2">
    <name type="scientific">Candidatus Harrisonbacteria bacterium CG10_big_fil_rev_8_21_14_0_10_49_15</name>
    <dbReference type="NCBI Taxonomy" id="1974587"/>
    <lineage>
        <taxon>Bacteria</taxon>
        <taxon>Candidatus Harrisoniibacteriota</taxon>
    </lineage>
</organism>
<evidence type="ECO:0000313" key="2">
    <source>
        <dbReference type="Proteomes" id="UP000229526"/>
    </source>
</evidence>
<dbReference type="Proteomes" id="UP000229526">
    <property type="component" value="Unassembled WGS sequence"/>
</dbReference>
<proteinExistence type="predicted"/>
<protein>
    <submittedName>
        <fullName evidence="1">Uncharacterized protein</fullName>
    </submittedName>
</protein>
<gene>
    <name evidence="1" type="ORF">COU11_04015</name>
</gene>
<name>A0A2H0UJU0_9BACT</name>
<comment type="caution">
    <text evidence="1">The sequence shown here is derived from an EMBL/GenBank/DDBJ whole genome shotgun (WGS) entry which is preliminary data.</text>
</comment>
<evidence type="ECO:0000313" key="1">
    <source>
        <dbReference type="EMBL" id="PIR86650.1"/>
    </source>
</evidence>
<dbReference type="AlphaFoldDB" id="A0A2H0UJU0"/>
<dbReference type="EMBL" id="PFBD01000028">
    <property type="protein sequence ID" value="PIR86650.1"/>
    <property type="molecule type" value="Genomic_DNA"/>
</dbReference>
<dbReference type="Gene3D" id="3.30.420.40">
    <property type="match status" value="1"/>
</dbReference>